<dbReference type="EMBL" id="CAJNOQ010000703">
    <property type="protein sequence ID" value="CAF0829813.1"/>
    <property type="molecule type" value="Genomic_DNA"/>
</dbReference>
<dbReference type="Proteomes" id="UP000681722">
    <property type="component" value="Unassembled WGS sequence"/>
</dbReference>
<feature type="region of interest" description="Disordered" evidence="1">
    <location>
        <begin position="308"/>
        <end position="339"/>
    </location>
</feature>
<keyword evidence="4" id="KW-1185">Reference proteome</keyword>
<evidence type="ECO:0000313" key="4">
    <source>
        <dbReference type="Proteomes" id="UP000663829"/>
    </source>
</evidence>
<evidence type="ECO:0000256" key="1">
    <source>
        <dbReference type="SAM" id="MobiDB-lite"/>
    </source>
</evidence>
<dbReference type="Proteomes" id="UP000663829">
    <property type="component" value="Unassembled WGS sequence"/>
</dbReference>
<sequence>MSTYQIYRDTTVIVTLQGTVNEMLSHVSLTEQAASKMSETDIASDVVSVINESQDIFSMINDSSYRTKQSTGRILKKVNSKGDVSDLNSIKENKKPSVDIVATVTSIKQEEVVPNETQNYSITLGSNHSNSAQLDPAVNEINSLASINSYTIQNNLVRPPNAQSTLLEDTLAITKNQPNLTLSSDLSPKDQNVFAVPLDKTRNVNEGNEQTTTRESANFNNPQLQDSNTSTLDSASMKNFRLYLSPSNSLLDVTTDENLNITFRDVCDNSPKKADDNQANDSLIHSAQKQLPSETRTDFSVTSTIEDDLVIPNSQPLNGKSDEQNEFQNGEQDNMETGNSQISFNINRIEQTDITRSVSNLPTSDTSNDIVSTKSPLVSPTRDISHCVSNNKILTPINKALYSLSQPVTSKFENIVAKHLEQQLLKNNHALVSTTPNVIKEQISPIYTTHEEEELHVKESISKTVRKYVLKTDKDGRTISRDLVSEVNYPAEQPELLELDRTLNIPRHSVLDF</sequence>
<evidence type="ECO:0000313" key="3">
    <source>
        <dbReference type="EMBL" id="CAF3616849.1"/>
    </source>
</evidence>
<dbReference type="OrthoDB" id="586585at2759"/>
<reference evidence="2" key="1">
    <citation type="submission" date="2021-02" db="EMBL/GenBank/DDBJ databases">
        <authorList>
            <person name="Nowell W R."/>
        </authorList>
    </citation>
    <scope>NUCLEOTIDE SEQUENCE</scope>
</reference>
<name>A0A813URR4_9BILA</name>
<feature type="compositionally biased region" description="Polar residues" evidence="1">
    <location>
        <begin position="326"/>
        <end position="339"/>
    </location>
</feature>
<proteinExistence type="predicted"/>
<accession>A0A813URR4</accession>
<gene>
    <name evidence="2" type="ORF">GPM918_LOCUS4994</name>
    <name evidence="3" type="ORF">SRO942_LOCUS4995</name>
</gene>
<dbReference type="EMBL" id="CAJOBC010000703">
    <property type="protein sequence ID" value="CAF3616849.1"/>
    <property type="molecule type" value="Genomic_DNA"/>
</dbReference>
<comment type="caution">
    <text evidence="2">The sequence shown here is derived from an EMBL/GenBank/DDBJ whole genome shotgun (WGS) entry which is preliminary data.</text>
</comment>
<dbReference type="AlphaFoldDB" id="A0A813URR4"/>
<evidence type="ECO:0000313" key="2">
    <source>
        <dbReference type="EMBL" id="CAF0829813.1"/>
    </source>
</evidence>
<feature type="region of interest" description="Disordered" evidence="1">
    <location>
        <begin position="206"/>
        <end position="231"/>
    </location>
</feature>
<protein>
    <submittedName>
        <fullName evidence="2">Uncharacterized protein</fullName>
    </submittedName>
</protein>
<organism evidence="2 4">
    <name type="scientific">Didymodactylos carnosus</name>
    <dbReference type="NCBI Taxonomy" id="1234261"/>
    <lineage>
        <taxon>Eukaryota</taxon>
        <taxon>Metazoa</taxon>
        <taxon>Spiralia</taxon>
        <taxon>Gnathifera</taxon>
        <taxon>Rotifera</taxon>
        <taxon>Eurotatoria</taxon>
        <taxon>Bdelloidea</taxon>
        <taxon>Philodinida</taxon>
        <taxon>Philodinidae</taxon>
        <taxon>Didymodactylos</taxon>
    </lineage>
</organism>